<reference evidence="3" key="3">
    <citation type="submission" date="2018-08" db="UniProtKB">
        <authorList>
            <consortium name="EnsemblPlants"/>
        </authorList>
    </citation>
    <scope>IDENTIFICATION</scope>
    <source>
        <strain evidence="3">cv. Bd21</strain>
    </source>
</reference>
<proteinExistence type="predicted"/>
<dbReference type="HOGENOM" id="CLU_1909562_0_0_1"/>
<keyword evidence="1" id="KW-0812">Transmembrane</keyword>
<feature type="transmembrane region" description="Helical" evidence="1">
    <location>
        <begin position="28"/>
        <end position="52"/>
    </location>
</feature>
<dbReference type="InParanoid" id="I1IV13"/>
<dbReference type="Proteomes" id="UP000008810">
    <property type="component" value="Chromosome 4"/>
</dbReference>
<name>I1IV13_BRADI</name>
<keyword evidence="1" id="KW-1133">Transmembrane helix</keyword>
<keyword evidence="1" id="KW-0472">Membrane</keyword>
<dbReference type="AlphaFoldDB" id="I1IV13"/>
<evidence type="ECO:0000313" key="2">
    <source>
        <dbReference type="EMBL" id="KQJ92555.1"/>
    </source>
</evidence>
<accession>I1IV13</accession>
<dbReference type="Gramene" id="KQJ92555">
    <property type="protein sequence ID" value="KQJ92555"/>
    <property type="gene ID" value="BRADI_4g44445v3"/>
</dbReference>
<reference evidence="2" key="2">
    <citation type="submission" date="2017-06" db="EMBL/GenBank/DDBJ databases">
        <title>WGS assembly of Brachypodium distachyon.</title>
        <authorList>
            <consortium name="The International Brachypodium Initiative"/>
            <person name="Lucas S."/>
            <person name="Harmon-Smith M."/>
            <person name="Lail K."/>
            <person name="Tice H."/>
            <person name="Grimwood J."/>
            <person name="Bruce D."/>
            <person name="Barry K."/>
            <person name="Shu S."/>
            <person name="Lindquist E."/>
            <person name="Wang M."/>
            <person name="Pitluck S."/>
            <person name="Vogel J.P."/>
            <person name="Garvin D.F."/>
            <person name="Mockler T.C."/>
            <person name="Schmutz J."/>
            <person name="Rokhsar D."/>
            <person name="Bevan M.W."/>
        </authorList>
    </citation>
    <scope>NUCLEOTIDE SEQUENCE</scope>
    <source>
        <strain evidence="2">Bd21</strain>
    </source>
</reference>
<dbReference type="EnsemblPlants" id="KQJ92555">
    <property type="protein sequence ID" value="KQJ92555"/>
    <property type="gene ID" value="BRADI_4g44445v3"/>
</dbReference>
<organism evidence="2">
    <name type="scientific">Brachypodium distachyon</name>
    <name type="common">Purple false brome</name>
    <name type="synonym">Trachynia distachya</name>
    <dbReference type="NCBI Taxonomy" id="15368"/>
    <lineage>
        <taxon>Eukaryota</taxon>
        <taxon>Viridiplantae</taxon>
        <taxon>Streptophyta</taxon>
        <taxon>Embryophyta</taxon>
        <taxon>Tracheophyta</taxon>
        <taxon>Spermatophyta</taxon>
        <taxon>Magnoliopsida</taxon>
        <taxon>Liliopsida</taxon>
        <taxon>Poales</taxon>
        <taxon>Poaceae</taxon>
        <taxon>BOP clade</taxon>
        <taxon>Pooideae</taxon>
        <taxon>Stipodae</taxon>
        <taxon>Brachypodieae</taxon>
        <taxon>Brachypodium</taxon>
    </lineage>
</organism>
<sequence length="133" mass="14667">MWQRYGRVIMRGGYVAAFGRTVRSACKVALVLGAGRWLMVGGGYVAALGWMIGSACKAFLVLAAGQWLGCLTLQAFLLVMGYLLTLQLPLASSLRRTLELEQYLHRPAPGRRRFRPGIVKRPGGTIEKLFVKI</sequence>
<evidence type="ECO:0000313" key="3">
    <source>
        <dbReference type="EnsemblPlants" id="KQJ92555"/>
    </source>
</evidence>
<dbReference type="EMBL" id="CM000883">
    <property type="protein sequence ID" value="KQJ92555.1"/>
    <property type="molecule type" value="Genomic_DNA"/>
</dbReference>
<keyword evidence="4" id="KW-1185">Reference proteome</keyword>
<protein>
    <submittedName>
        <fullName evidence="2 3">Uncharacterized protein</fullName>
    </submittedName>
</protein>
<evidence type="ECO:0000256" key="1">
    <source>
        <dbReference type="SAM" id="Phobius"/>
    </source>
</evidence>
<reference evidence="2 3" key="1">
    <citation type="journal article" date="2010" name="Nature">
        <title>Genome sequencing and analysis of the model grass Brachypodium distachyon.</title>
        <authorList>
            <consortium name="International Brachypodium Initiative"/>
        </authorList>
    </citation>
    <scope>NUCLEOTIDE SEQUENCE [LARGE SCALE GENOMIC DNA]</scope>
    <source>
        <strain evidence="2 3">Bd21</strain>
    </source>
</reference>
<gene>
    <name evidence="2" type="ORF">BRADI_4g44445v3</name>
</gene>
<evidence type="ECO:0000313" key="4">
    <source>
        <dbReference type="Proteomes" id="UP000008810"/>
    </source>
</evidence>
<feature type="transmembrane region" description="Helical" evidence="1">
    <location>
        <begin position="58"/>
        <end position="86"/>
    </location>
</feature>